<evidence type="ECO:0000313" key="2">
    <source>
        <dbReference type="RefSeq" id="XP_016675321.1"/>
    </source>
</evidence>
<dbReference type="PANTHER" id="PTHR32108:SF5">
    <property type="entry name" value="DYNACTIN SUBUNIT 1-LIKE"/>
    <property type="match status" value="1"/>
</dbReference>
<keyword evidence="1" id="KW-1185">Reference proteome</keyword>
<sequence>MGIVKFKDPSRPNVVGNLLPNHSDKGVNAITESRGRRIKADEAKVKTPLKWVWKQMIDRGLITQDSEEKPRGVKKYCEFHVKESHDIQECTEFRTTAQNLMDNKEMEFYEKIKGSEEWEDSKRVSWNYDCNVTIPGEENLVKALEEGQNMGFYTHSGKRYDPAKSRAEPVKGKALAIEQEKEKTVRVESPINEPVTKKEAREFLKFLKHSNALVKLLNETYVTGDIPVNKLDHLVNNISADNFLVFNDDEILPGGMRSTKALHITIHCKGYTLPGVLTDNGSALNVPPLSIVNRLPVDSSHMKTCQNIVRAFDGTKRKVIGKIEIPLLIGPSTYEVDFLVMDIKPSYNCLLGRPWIHSAGAVPSSLHQKLKLVIESRLVTINTKEDIIAFVTSDAPYVGIDDEAIEYSFQSLEFVSATFIVEGNNIPMPKISKTTRIGLQLMVGKRALPGRGLEKCLKGRVETPMLTDKQDHFGLGYKPDTR</sequence>
<dbReference type="AlphaFoldDB" id="A0A1U8IAR5"/>
<dbReference type="PANTHER" id="PTHR32108">
    <property type="entry name" value="DNA-DIRECTED RNA POLYMERASE SUBUNIT ALPHA"/>
    <property type="match status" value="1"/>
</dbReference>
<evidence type="ECO:0008006" key="3">
    <source>
        <dbReference type="Google" id="ProtNLM"/>
    </source>
</evidence>
<dbReference type="RefSeq" id="XP_016675321.1">
    <property type="nucleotide sequence ID" value="XM_016819832.1"/>
</dbReference>
<dbReference type="CDD" id="cd00303">
    <property type="entry name" value="retropepsin_like"/>
    <property type="match status" value="1"/>
</dbReference>
<dbReference type="InterPro" id="IPR021109">
    <property type="entry name" value="Peptidase_aspartic_dom_sf"/>
</dbReference>
<accession>A0A1U8IAR5</accession>
<proteinExistence type="predicted"/>
<dbReference type="Gene3D" id="2.40.70.10">
    <property type="entry name" value="Acid Proteases"/>
    <property type="match status" value="1"/>
</dbReference>
<protein>
    <recommendedName>
        <fullName evidence="3">Gag-pro-like protein</fullName>
    </recommendedName>
</protein>
<evidence type="ECO:0000313" key="1">
    <source>
        <dbReference type="Proteomes" id="UP000818029"/>
    </source>
</evidence>
<reference evidence="1" key="1">
    <citation type="journal article" date="2020" name="Nat. Genet.">
        <title>Genomic diversifications of five Gossypium allopolyploid species and their impact on cotton improvement.</title>
        <authorList>
            <person name="Chen Z.J."/>
            <person name="Sreedasyam A."/>
            <person name="Ando A."/>
            <person name="Song Q."/>
            <person name="De Santiago L.M."/>
            <person name="Hulse-Kemp A.M."/>
            <person name="Ding M."/>
            <person name="Ye W."/>
            <person name="Kirkbride R.C."/>
            <person name="Jenkins J."/>
            <person name="Plott C."/>
            <person name="Lovell J."/>
            <person name="Lin Y.M."/>
            <person name="Vaughn R."/>
            <person name="Liu B."/>
            <person name="Simpson S."/>
            <person name="Scheffler B.E."/>
            <person name="Wen L."/>
            <person name="Saski C.A."/>
            <person name="Grover C.E."/>
            <person name="Hu G."/>
            <person name="Conover J.L."/>
            <person name="Carlson J.W."/>
            <person name="Shu S."/>
            <person name="Boston L.B."/>
            <person name="Williams M."/>
            <person name="Peterson D.G."/>
            <person name="McGee K."/>
            <person name="Jones D.C."/>
            <person name="Wendel J.F."/>
            <person name="Stelly D.M."/>
            <person name="Grimwood J."/>
            <person name="Schmutz J."/>
        </authorList>
    </citation>
    <scope>NUCLEOTIDE SEQUENCE [LARGE SCALE GENOMIC DNA]</scope>
    <source>
        <strain evidence="1">cv. TM-1</strain>
    </source>
</reference>
<dbReference type="KEGG" id="ghi:107894573"/>
<reference evidence="2" key="2">
    <citation type="submission" date="2025-08" db="UniProtKB">
        <authorList>
            <consortium name="RefSeq"/>
        </authorList>
    </citation>
    <scope>IDENTIFICATION</scope>
</reference>
<dbReference type="PaxDb" id="3635-A0A1U8IAR5"/>
<name>A0A1U8IAR5_GOSHI</name>
<organism evidence="1 2">
    <name type="scientific">Gossypium hirsutum</name>
    <name type="common">Upland cotton</name>
    <name type="synonym">Gossypium mexicanum</name>
    <dbReference type="NCBI Taxonomy" id="3635"/>
    <lineage>
        <taxon>Eukaryota</taxon>
        <taxon>Viridiplantae</taxon>
        <taxon>Streptophyta</taxon>
        <taxon>Embryophyta</taxon>
        <taxon>Tracheophyta</taxon>
        <taxon>Spermatophyta</taxon>
        <taxon>Magnoliopsida</taxon>
        <taxon>eudicotyledons</taxon>
        <taxon>Gunneridae</taxon>
        <taxon>Pentapetalae</taxon>
        <taxon>rosids</taxon>
        <taxon>malvids</taxon>
        <taxon>Malvales</taxon>
        <taxon>Malvaceae</taxon>
        <taxon>Malvoideae</taxon>
        <taxon>Gossypium</taxon>
    </lineage>
</organism>
<dbReference type="Proteomes" id="UP000818029">
    <property type="component" value="Chromosome A13"/>
</dbReference>
<gene>
    <name evidence="2" type="primary">LOC107894573</name>
</gene>
<dbReference type="GeneID" id="107894573"/>